<sequence>MTDIPDDDLEKTRTALAPAMDAMAAILPWVGKSQPVRYPPELNKRWQAACKELADDWVKHGRTDPQTIRPRVFALLSIAIETGEADCLRFGETLASVADHLEHQPPGNRLSAALTATTEALLDEGGLENPHFGERLRHFTGRLETALRPSTKPGERSDVLDRLFVQDSDERLQRMHEALEVLPIDVYALELEAGELIQHAEQIEMWGIYHLARQLQNFALQLSDASETIQDQAAHDIAQQLALIESALRAIEY</sequence>
<evidence type="ECO:0000313" key="1">
    <source>
        <dbReference type="EMBL" id="WZJ21570.1"/>
    </source>
</evidence>
<accession>A0ABZ2XJN2</accession>
<protein>
    <submittedName>
        <fullName evidence="1">Uncharacterized protein</fullName>
    </submittedName>
</protein>
<dbReference type="RefSeq" id="WP_281981497.1">
    <property type="nucleotide sequence ID" value="NZ_CALFBA010000008.1"/>
</dbReference>
<name>A0ABZ2XJN2_9RHOO</name>
<reference evidence="1 2" key="1">
    <citation type="submission" date="2024-04" db="EMBL/GenBank/DDBJ databases">
        <title>Dissimilatory iodate-reducing microorganisms contribute to the enrichment of iodine in groundwater.</title>
        <authorList>
            <person name="Jiang Z."/>
        </authorList>
    </citation>
    <scope>NUCLEOTIDE SEQUENCE [LARGE SCALE GENOMIC DNA]</scope>
    <source>
        <strain evidence="1 2">NCP973</strain>
    </source>
</reference>
<proteinExistence type="predicted"/>
<gene>
    <name evidence="1" type="ORF">AADV58_00045</name>
</gene>
<dbReference type="EMBL" id="CP151406">
    <property type="protein sequence ID" value="WZJ21570.1"/>
    <property type="molecule type" value="Genomic_DNA"/>
</dbReference>
<organism evidence="1 2">
    <name type="scientific">Azonexus hydrophilus</name>
    <dbReference type="NCBI Taxonomy" id="418702"/>
    <lineage>
        <taxon>Bacteria</taxon>
        <taxon>Pseudomonadati</taxon>
        <taxon>Pseudomonadota</taxon>
        <taxon>Betaproteobacteria</taxon>
        <taxon>Rhodocyclales</taxon>
        <taxon>Azonexaceae</taxon>
        <taxon>Azonexus</taxon>
    </lineage>
</organism>
<evidence type="ECO:0000313" key="2">
    <source>
        <dbReference type="Proteomes" id="UP001479520"/>
    </source>
</evidence>
<dbReference type="Proteomes" id="UP001479520">
    <property type="component" value="Chromosome"/>
</dbReference>
<keyword evidence="2" id="KW-1185">Reference proteome</keyword>